<dbReference type="OrthoDB" id="615426at2759"/>
<dbReference type="GO" id="GO:0046654">
    <property type="term" value="P:tetrahydrofolate biosynthetic process"/>
    <property type="evidence" value="ECO:0007669"/>
    <property type="project" value="UniProtKB-UniPathway"/>
</dbReference>
<dbReference type="NCBIfam" id="TIGR01498">
    <property type="entry name" value="folK"/>
    <property type="match status" value="1"/>
</dbReference>
<comment type="catalytic activity">
    <reaction evidence="2">
        <text>6-hydroxymethyl-7,8-dihydropterin + ATP = (7,8-dihydropterin-6-yl)methyl diphosphate + AMP + H(+)</text>
        <dbReference type="Rhea" id="RHEA:11412"/>
        <dbReference type="ChEBI" id="CHEBI:15378"/>
        <dbReference type="ChEBI" id="CHEBI:30616"/>
        <dbReference type="ChEBI" id="CHEBI:44841"/>
        <dbReference type="ChEBI" id="CHEBI:72950"/>
        <dbReference type="ChEBI" id="CHEBI:456215"/>
        <dbReference type="EC" id="2.7.6.3"/>
    </reaction>
</comment>
<dbReference type="PROSITE" id="PS00794">
    <property type="entry name" value="HPPK"/>
    <property type="match status" value="1"/>
</dbReference>
<evidence type="ECO:0000313" key="16">
    <source>
        <dbReference type="EMBL" id="TMW61973.1"/>
    </source>
</evidence>
<feature type="domain" description="Pterin-binding" evidence="15">
    <location>
        <begin position="190"/>
        <end position="446"/>
    </location>
</feature>
<keyword evidence="8" id="KW-0479">Metal-binding</keyword>
<dbReference type="FunFam" id="3.20.20.20:FF:000006">
    <property type="entry name" value="Dihydropteroate synthase"/>
    <property type="match status" value="1"/>
</dbReference>
<dbReference type="GO" id="GO:0004156">
    <property type="term" value="F:dihydropteroate synthase activity"/>
    <property type="evidence" value="ECO:0007669"/>
    <property type="project" value="UniProtKB-EC"/>
</dbReference>
<dbReference type="AlphaFoldDB" id="A0A8K1CG92"/>
<dbReference type="Gene3D" id="3.30.70.560">
    <property type="entry name" value="7,8-Dihydro-6-hydroxymethylpterin-pyrophosphokinase HPPK"/>
    <property type="match status" value="1"/>
</dbReference>
<evidence type="ECO:0000256" key="11">
    <source>
        <dbReference type="ARBA" id="ARBA00022840"/>
    </source>
</evidence>
<dbReference type="CDD" id="cd00739">
    <property type="entry name" value="DHPS"/>
    <property type="match status" value="1"/>
</dbReference>
<evidence type="ECO:0000256" key="10">
    <source>
        <dbReference type="ARBA" id="ARBA00022777"/>
    </source>
</evidence>
<keyword evidence="14" id="KW-0511">Multifunctional enzyme</keyword>
<comment type="similarity">
    <text evidence="6">In the C-terminal section; belongs to the DHPS family.</text>
</comment>
<dbReference type="Pfam" id="PF01288">
    <property type="entry name" value="HPPK"/>
    <property type="match status" value="1"/>
</dbReference>
<keyword evidence="7" id="KW-0808">Transferase</keyword>
<keyword evidence="11" id="KW-0067">ATP-binding</keyword>
<evidence type="ECO:0000256" key="5">
    <source>
        <dbReference type="ARBA" id="ARBA00005051"/>
    </source>
</evidence>
<proteinExistence type="inferred from homology"/>
<dbReference type="SUPFAM" id="SSF51717">
    <property type="entry name" value="Dihydropteroate synthetase-like"/>
    <property type="match status" value="1"/>
</dbReference>
<protein>
    <recommendedName>
        <fullName evidence="15">Pterin-binding domain-containing protein</fullName>
    </recommendedName>
</protein>
<dbReference type="Proteomes" id="UP000794436">
    <property type="component" value="Unassembled WGS sequence"/>
</dbReference>
<comment type="caution">
    <text evidence="16">The sequence shown here is derived from an EMBL/GenBank/DDBJ whole genome shotgun (WGS) entry which is preliminary data.</text>
</comment>
<evidence type="ECO:0000256" key="14">
    <source>
        <dbReference type="ARBA" id="ARBA00023268"/>
    </source>
</evidence>
<dbReference type="CDD" id="cd00483">
    <property type="entry name" value="HPPK"/>
    <property type="match status" value="1"/>
</dbReference>
<dbReference type="GO" id="GO:0046656">
    <property type="term" value="P:folic acid biosynthetic process"/>
    <property type="evidence" value="ECO:0007669"/>
    <property type="project" value="UniProtKB-KW"/>
</dbReference>
<dbReference type="Pfam" id="PF00809">
    <property type="entry name" value="Pterin_bind"/>
    <property type="match status" value="1"/>
</dbReference>
<dbReference type="PROSITE" id="PS00793">
    <property type="entry name" value="DHPS_2"/>
    <property type="match status" value="1"/>
</dbReference>
<sequence>MMTTEDAACVTIYAALGTNLGDKVGNLETAVALLRERVGPIEATSRLYCTAPQYVEDQPVFVNIVVRLSTTLSPPALLEAFKAIERDVGRKQSFRWGPRAIDVDVLFYGTRALATETSEGPLVIPHERIAERDFVLVPFCDIAPEFVHPVHNKPMRELMHALQQSVAAYAPPVPLLPVDKQTPWQLGTKTFVMGILNVTPDSFSDGADLSTAELAVQRALEMEQEGVDIVDIGGESTRPGAAPVSVEEELERVVPVIRGIRAKSTIPISIDTTKAAVARAAIEAGANVINDVSAGEKDPEMLRTAAELKVPLVLMHMRGTPQTMTTLKQYEDVVAEVAAYLQGRVLAATQAGVFSWNIVVDPGIGFAKDRELNLAVLRRLRELKQRCQSLPVLVGASRKGFIGQICGRPDPKDRAWGTAATCSAAIAEDADILRVHDVPAMVDVAKMSDAIWRHAPATSGC</sequence>
<evidence type="ECO:0000256" key="9">
    <source>
        <dbReference type="ARBA" id="ARBA00022741"/>
    </source>
</evidence>
<evidence type="ECO:0000256" key="3">
    <source>
        <dbReference type="ARBA" id="ARBA00001946"/>
    </source>
</evidence>
<dbReference type="InterPro" id="IPR000489">
    <property type="entry name" value="Pterin-binding_dom"/>
</dbReference>
<dbReference type="PANTHER" id="PTHR20941">
    <property type="entry name" value="FOLATE SYNTHESIS PROTEINS"/>
    <property type="match status" value="1"/>
</dbReference>
<dbReference type="UniPathway" id="UPA00077">
    <property type="reaction ID" value="UER00155"/>
</dbReference>
<evidence type="ECO:0000256" key="12">
    <source>
        <dbReference type="ARBA" id="ARBA00022842"/>
    </source>
</evidence>
<dbReference type="GO" id="GO:0003848">
    <property type="term" value="F:2-amino-4-hydroxy-6-hydroxymethyldihydropteridine diphosphokinase activity"/>
    <property type="evidence" value="ECO:0007669"/>
    <property type="project" value="UniProtKB-EC"/>
</dbReference>
<evidence type="ECO:0000256" key="8">
    <source>
        <dbReference type="ARBA" id="ARBA00022723"/>
    </source>
</evidence>
<evidence type="ECO:0000256" key="7">
    <source>
        <dbReference type="ARBA" id="ARBA00022679"/>
    </source>
</evidence>
<keyword evidence="12" id="KW-0460">Magnesium</keyword>
<name>A0A8K1CG92_PYTOL</name>
<accession>A0A8K1CG92</accession>
<comment type="cofactor">
    <cofactor evidence="3">
        <name>Mg(2+)</name>
        <dbReference type="ChEBI" id="CHEBI:18420"/>
    </cofactor>
</comment>
<dbReference type="PROSITE" id="PS50972">
    <property type="entry name" value="PTERIN_BINDING"/>
    <property type="match status" value="1"/>
</dbReference>
<gene>
    <name evidence="16" type="ORF">Poli38472_009466</name>
</gene>
<dbReference type="SUPFAM" id="SSF55083">
    <property type="entry name" value="6-hydroxymethyl-7,8-dihydropterin pyrophosphokinase, HPPK"/>
    <property type="match status" value="1"/>
</dbReference>
<comment type="pathway">
    <text evidence="5">Cofactor biosynthesis; tetrahydrofolate biosynthesis; 2-amino-4-hydroxy-6-hydroxymethyl-7,8-dihydropteridine diphosphate from 7,8-dihydroneopterin triphosphate: step 4/4.</text>
</comment>
<evidence type="ECO:0000259" key="15">
    <source>
        <dbReference type="PROSITE" id="PS50972"/>
    </source>
</evidence>
<evidence type="ECO:0000256" key="6">
    <source>
        <dbReference type="ARBA" id="ARBA00009951"/>
    </source>
</evidence>
<keyword evidence="13" id="KW-0289">Folate biosynthesis</keyword>
<dbReference type="GO" id="GO:0005524">
    <property type="term" value="F:ATP binding"/>
    <property type="evidence" value="ECO:0007669"/>
    <property type="project" value="UniProtKB-KW"/>
</dbReference>
<dbReference type="InterPro" id="IPR006390">
    <property type="entry name" value="DHP_synth_dom"/>
</dbReference>
<evidence type="ECO:0000256" key="13">
    <source>
        <dbReference type="ARBA" id="ARBA00022909"/>
    </source>
</evidence>
<dbReference type="InterPro" id="IPR035907">
    <property type="entry name" value="Hppk_sf"/>
</dbReference>
<dbReference type="GO" id="GO:0016301">
    <property type="term" value="F:kinase activity"/>
    <property type="evidence" value="ECO:0007669"/>
    <property type="project" value="UniProtKB-KW"/>
</dbReference>
<keyword evidence="9" id="KW-0547">Nucleotide-binding</keyword>
<keyword evidence="10" id="KW-0418">Kinase</keyword>
<dbReference type="InterPro" id="IPR045031">
    <property type="entry name" value="DHP_synth-like"/>
</dbReference>
<evidence type="ECO:0000256" key="1">
    <source>
        <dbReference type="ARBA" id="ARBA00000012"/>
    </source>
</evidence>
<dbReference type="InterPro" id="IPR011005">
    <property type="entry name" value="Dihydropteroate_synth-like_sf"/>
</dbReference>
<dbReference type="Gene3D" id="3.20.20.20">
    <property type="entry name" value="Dihydropteroate synthase-like"/>
    <property type="match status" value="1"/>
</dbReference>
<evidence type="ECO:0000256" key="2">
    <source>
        <dbReference type="ARBA" id="ARBA00000198"/>
    </source>
</evidence>
<organism evidence="16 17">
    <name type="scientific">Pythium oligandrum</name>
    <name type="common">Mycoparasitic fungus</name>
    <dbReference type="NCBI Taxonomy" id="41045"/>
    <lineage>
        <taxon>Eukaryota</taxon>
        <taxon>Sar</taxon>
        <taxon>Stramenopiles</taxon>
        <taxon>Oomycota</taxon>
        <taxon>Peronosporomycetes</taxon>
        <taxon>Pythiales</taxon>
        <taxon>Pythiaceae</taxon>
        <taxon>Pythium</taxon>
    </lineage>
</organism>
<comment type="pathway">
    <text evidence="4">Cofactor biosynthesis; tetrahydrofolate biosynthesis; 7,8-dihydrofolate from 2-amino-4-hydroxy-6-hydroxymethyl-7,8-dihydropteridine diphosphate and 4-aminobenzoate: step 1/2.</text>
</comment>
<dbReference type="PANTHER" id="PTHR20941:SF1">
    <property type="entry name" value="FOLIC ACID SYNTHESIS PROTEIN FOL1"/>
    <property type="match status" value="1"/>
</dbReference>
<dbReference type="InterPro" id="IPR000550">
    <property type="entry name" value="Hppk"/>
</dbReference>
<keyword evidence="17" id="KW-1185">Reference proteome</keyword>
<comment type="catalytic activity">
    <reaction evidence="1">
        <text>(7,8-dihydropterin-6-yl)methyl diphosphate + 4-aminobenzoate = 7,8-dihydropteroate + diphosphate</text>
        <dbReference type="Rhea" id="RHEA:19949"/>
        <dbReference type="ChEBI" id="CHEBI:17836"/>
        <dbReference type="ChEBI" id="CHEBI:17839"/>
        <dbReference type="ChEBI" id="CHEBI:33019"/>
        <dbReference type="ChEBI" id="CHEBI:72950"/>
        <dbReference type="EC" id="2.5.1.15"/>
    </reaction>
</comment>
<evidence type="ECO:0000313" key="17">
    <source>
        <dbReference type="Proteomes" id="UP000794436"/>
    </source>
</evidence>
<reference evidence="16" key="1">
    <citation type="submission" date="2019-03" db="EMBL/GenBank/DDBJ databases">
        <title>Long read genome sequence of the mycoparasitic Pythium oligandrum ATCC 38472 isolated from sugarbeet rhizosphere.</title>
        <authorList>
            <person name="Gaulin E."/>
        </authorList>
    </citation>
    <scope>NUCLEOTIDE SEQUENCE</scope>
    <source>
        <strain evidence="16">ATCC 38472_TT</strain>
    </source>
</reference>
<evidence type="ECO:0000256" key="4">
    <source>
        <dbReference type="ARBA" id="ARBA00004763"/>
    </source>
</evidence>
<dbReference type="GO" id="GO:0005740">
    <property type="term" value="C:mitochondrial envelope"/>
    <property type="evidence" value="ECO:0007669"/>
    <property type="project" value="TreeGrafter"/>
</dbReference>
<dbReference type="EMBL" id="SPLM01000074">
    <property type="protein sequence ID" value="TMW61973.1"/>
    <property type="molecule type" value="Genomic_DNA"/>
</dbReference>
<dbReference type="GO" id="GO:0046872">
    <property type="term" value="F:metal ion binding"/>
    <property type="evidence" value="ECO:0007669"/>
    <property type="project" value="UniProtKB-KW"/>
</dbReference>
<dbReference type="NCBIfam" id="TIGR01496">
    <property type="entry name" value="DHPS"/>
    <property type="match status" value="1"/>
</dbReference>